<evidence type="ECO:0000313" key="2">
    <source>
        <dbReference type="Proteomes" id="UP000789920"/>
    </source>
</evidence>
<dbReference type="EMBL" id="CAJVQC010016173">
    <property type="protein sequence ID" value="CAG8674065.1"/>
    <property type="molecule type" value="Genomic_DNA"/>
</dbReference>
<gene>
    <name evidence="1" type="ORF">RPERSI_LOCUS8810</name>
</gene>
<dbReference type="Proteomes" id="UP000789920">
    <property type="component" value="Unassembled WGS sequence"/>
</dbReference>
<evidence type="ECO:0000313" key="1">
    <source>
        <dbReference type="EMBL" id="CAG8674065.1"/>
    </source>
</evidence>
<organism evidence="1 2">
    <name type="scientific">Racocetra persica</name>
    <dbReference type="NCBI Taxonomy" id="160502"/>
    <lineage>
        <taxon>Eukaryota</taxon>
        <taxon>Fungi</taxon>
        <taxon>Fungi incertae sedis</taxon>
        <taxon>Mucoromycota</taxon>
        <taxon>Glomeromycotina</taxon>
        <taxon>Glomeromycetes</taxon>
        <taxon>Diversisporales</taxon>
        <taxon>Gigasporaceae</taxon>
        <taxon>Racocetra</taxon>
    </lineage>
</organism>
<proteinExistence type="predicted"/>
<accession>A0ACA9NS00</accession>
<sequence>MAFETFGGSLKNFTANELGAFTVSAVIASLKKKVPINSVFFGNVLQTDNTAPYLALHVGLRAGLPIEIPALTINRLCRSGFQAPIQDGESDLV</sequence>
<name>A0ACA9NS00_9GLOM</name>
<comment type="caution">
    <text evidence="1">The sequence shown here is derived from an EMBL/GenBank/DDBJ whole genome shotgun (WGS) entry which is preliminary data.</text>
</comment>
<keyword evidence="2" id="KW-1185">Reference proteome</keyword>
<protein>
    <submittedName>
        <fullName evidence="1">27599_t:CDS:1</fullName>
    </submittedName>
</protein>
<reference evidence="1" key="1">
    <citation type="submission" date="2021-06" db="EMBL/GenBank/DDBJ databases">
        <authorList>
            <person name="Kallberg Y."/>
            <person name="Tangrot J."/>
            <person name="Rosling A."/>
        </authorList>
    </citation>
    <scope>NUCLEOTIDE SEQUENCE</scope>
    <source>
        <strain evidence="1">MA461A</strain>
    </source>
</reference>